<keyword evidence="2" id="KW-1185">Reference proteome</keyword>
<name>A0A4S8QEH8_9ACTN</name>
<accession>A0A4S8QEH8</accession>
<dbReference type="Proteomes" id="UP000308760">
    <property type="component" value="Unassembled WGS sequence"/>
</dbReference>
<reference evidence="1 2" key="2">
    <citation type="submission" date="2019-05" db="EMBL/GenBank/DDBJ databases">
        <title>Glycomyces buryatensis sp. nov.</title>
        <authorList>
            <person name="Nikitina E."/>
        </authorList>
    </citation>
    <scope>NUCLEOTIDE SEQUENCE [LARGE SCALE GENOMIC DNA]</scope>
    <source>
        <strain evidence="1 2">18</strain>
    </source>
</reference>
<dbReference type="AlphaFoldDB" id="A0A4S8QEH8"/>
<comment type="caution">
    <text evidence="1">The sequence shown here is derived from an EMBL/GenBank/DDBJ whole genome shotgun (WGS) entry which is preliminary data.</text>
</comment>
<proteinExistence type="predicted"/>
<evidence type="ECO:0000313" key="1">
    <source>
        <dbReference type="EMBL" id="THV39619.1"/>
    </source>
</evidence>
<organism evidence="1 2">
    <name type="scientific">Glycomyces buryatensis</name>
    <dbReference type="NCBI Taxonomy" id="2570927"/>
    <lineage>
        <taxon>Bacteria</taxon>
        <taxon>Bacillati</taxon>
        <taxon>Actinomycetota</taxon>
        <taxon>Actinomycetes</taxon>
        <taxon>Glycomycetales</taxon>
        <taxon>Glycomycetaceae</taxon>
        <taxon>Glycomyces</taxon>
    </lineage>
</organism>
<protein>
    <submittedName>
        <fullName evidence="1">Uncharacterized protein</fullName>
    </submittedName>
</protein>
<dbReference type="RefSeq" id="WP_136535786.1">
    <property type="nucleotide sequence ID" value="NZ_STGY01000065.1"/>
</dbReference>
<reference evidence="2" key="1">
    <citation type="submission" date="2019-04" db="EMBL/GenBank/DDBJ databases">
        <title>Nocardioides xinjiangensis sp. nov.</title>
        <authorList>
            <person name="Liu S."/>
        </authorList>
    </citation>
    <scope>NUCLEOTIDE SEQUENCE [LARGE SCALE GENOMIC DNA]</scope>
    <source>
        <strain evidence="2">18</strain>
    </source>
</reference>
<dbReference type="EMBL" id="STGY01000065">
    <property type="protein sequence ID" value="THV39619.1"/>
    <property type="molecule type" value="Genomic_DNA"/>
</dbReference>
<evidence type="ECO:0000313" key="2">
    <source>
        <dbReference type="Proteomes" id="UP000308760"/>
    </source>
</evidence>
<sequence>MAFATPTELSGRLAVAFTPEETARAAVLLDEVSALMLLEMDWAAEPEEVDEPRWPLLRMVALGVAARWWSNPLAIASEVIGDYSYRLDRSQMTGLDFSESERKLLRRISGRGAITSVRVVSGITSDDQAAWSPYSYPGWSDYR</sequence>
<gene>
    <name evidence="1" type="ORF">FAB82_17260</name>
</gene>